<dbReference type="Pfam" id="PF08238">
    <property type="entry name" value="Sel1"/>
    <property type="match status" value="4"/>
</dbReference>
<dbReference type="InterPro" id="IPR051726">
    <property type="entry name" value="Chitin_Synth_Reg"/>
</dbReference>
<feature type="compositionally biased region" description="Low complexity" evidence="2">
    <location>
        <begin position="776"/>
        <end position="790"/>
    </location>
</feature>
<dbReference type="Gene3D" id="1.25.40.10">
    <property type="entry name" value="Tetratricopeptide repeat domain"/>
    <property type="match status" value="1"/>
</dbReference>
<feature type="compositionally biased region" description="Basic and acidic residues" evidence="2">
    <location>
        <begin position="618"/>
        <end position="631"/>
    </location>
</feature>
<proteinExistence type="predicted"/>
<keyword evidence="4" id="KW-1185">Reference proteome</keyword>
<evidence type="ECO:0000313" key="3">
    <source>
        <dbReference type="EMBL" id="KLO20214.1"/>
    </source>
</evidence>
<dbReference type="SUPFAM" id="SSF81901">
    <property type="entry name" value="HCP-like"/>
    <property type="match status" value="2"/>
</dbReference>
<feature type="compositionally biased region" description="Pro residues" evidence="2">
    <location>
        <begin position="1"/>
        <end position="12"/>
    </location>
</feature>
<dbReference type="InterPro" id="IPR006597">
    <property type="entry name" value="Sel1-like"/>
</dbReference>
<dbReference type="SMART" id="SM00671">
    <property type="entry name" value="SEL1"/>
    <property type="match status" value="6"/>
</dbReference>
<feature type="compositionally biased region" description="Gly residues" evidence="2">
    <location>
        <begin position="739"/>
        <end position="756"/>
    </location>
</feature>
<name>A0A0H2S8E7_9AGAM</name>
<dbReference type="STRING" id="27342.A0A0H2S8E7"/>
<sequence length="842" mass="89427">MAARLPPVPPRPYNAYDDSDPSRPPPVPPLPPGYVPEIAYDSPPHFQDPLVAPRPQRFTPDAPADMARTLDEQVAYSPYPPQPPRSPQPPQQQVNLTPGFMVPGFRGASPAPPPPPPGAGWNSPPMSPPFPTAPRNDTLSASMASLSFSPTPGGPRPRTQSSYGPGNATPPYSAPAQTQQYAQQQQQPPQQPPATTGPPSLTAPLPTISALQAAQQAVQAPSCDPASKIAWCRDVLSLVNRASQSAAGSVGSSSGQSGTDPIAGPARISDPNLQRLADVAVPLVLGMANSAQQPSGASSKLPPPVAEAVYHRAVISAAGSFPQFLPPNPRTAFRDFETAARSGFHAAWFRLGRDYENFGDDAHARDCFERGVKFGVESCIYRMGMAHLMGQLGLPVSQEIAVPLLHRAATLATIDVPQPAYVYGLLLLEEFKHVTIPPAFFAPMIPAGSSLQLEARKHLERAAYLNFAPAQYKLGHAYEFALAPFPYDALLSVQYYSLASQQGEDEADMALSKWFLCGAEGSFEKDEALAFTFAEKAARKGLPSAEFAMGYYKEVGIGCAIDLESSKKWYSKAAAHGNNDATERLAALNQASPQQLSRQEHETITDHKLVRTRTQAKQRSEAAGRRQEAGRRGQASEVVEIVRRNSRMDHNYHPRSSSFAAGDAGPPSSYQPPPGAQNQHPAQHSQTMPPSNFPPPGGPGPNNAGPGPGRFPGVAGSHRPRYSLSDNPSPGLGQISEGQPGGPGPGMGGLGRGGRTGSPAPGRPQRGRYPSGTGNSPPRQQQPLTSSPSSQPEPLPPPSSPPASQQQQQPPPGPQAATKYQSFAEMGFQSSSKAEDKDCIIM</sequence>
<evidence type="ECO:0000313" key="4">
    <source>
        <dbReference type="Proteomes" id="UP000053477"/>
    </source>
</evidence>
<feature type="compositionally biased region" description="Basic and acidic residues" evidence="2">
    <location>
        <begin position="640"/>
        <end position="652"/>
    </location>
</feature>
<protein>
    <submittedName>
        <fullName evidence="3">HCP-like protein</fullName>
    </submittedName>
</protein>
<evidence type="ECO:0000256" key="2">
    <source>
        <dbReference type="SAM" id="MobiDB-lite"/>
    </source>
</evidence>
<feature type="compositionally biased region" description="Polar residues" evidence="2">
    <location>
        <begin position="135"/>
        <end position="150"/>
    </location>
</feature>
<accession>A0A0H2S8E7</accession>
<feature type="region of interest" description="Disordered" evidence="2">
    <location>
        <begin position="590"/>
        <end position="842"/>
    </location>
</feature>
<evidence type="ECO:0000256" key="1">
    <source>
        <dbReference type="ARBA" id="ARBA00022737"/>
    </source>
</evidence>
<feature type="compositionally biased region" description="Low complexity" evidence="2">
    <location>
        <begin position="169"/>
        <end position="188"/>
    </location>
</feature>
<dbReference type="PANTHER" id="PTHR46430">
    <property type="entry name" value="PROTEIN SKT5-RELATED"/>
    <property type="match status" value="1"/>
</dbReference>
<dbReference type="InParanoid" id="A0A0H2S8E7"/>
<feature type="compositionally biased region" description="Basic and acidic residues" evidence="2">
    <location>
        <begin position="833"/>
        <end position="842"/>
    </location>
</feature>
<dbReference type="Proteomes" id="UP000053477">
    <property type="component" value="Unassembled WGS sequence"/>
</dbReference>
<dbReference type="AlphaFoldDB" id="A0A0H2S8E7"/>
<feature type="region of interest" description="Disordered" evidence="2">
    <location>
        <begin position="1"/>
        <end position="205"/>
    </location>
</feature>
<dbReference type="EMBL" id="KQ085883">
    <property type="protein sequence ID" value="KLO20214.1"/>
    <property type="molecule type" value="Genomic_DNA"/>
</dbReference>
<keyword evidence="1" id="KW-0677">Repeat</keyword>
<dbReference type="InterPro" id="IPR011990">
    <property type="entry name" value="TPR-like_helical_dom_sf"/>
</dbReference>
<feature type="compositionally biased region" description="Low complexity" evidence="2">
    <location>
        <begin position="246"/>
        <end position="258"/>
    </location>
</feature>
<feature type="compositionally biased region" description="Pro residues" evidence="2">
    <location>
        <begin position="78"/>
        <end position="90"/>
    </location>
</feature>
<feature type="compositionally biased region" description="Pro residues" evidence="2">
    <location>
        <begin position="22"/>
        <end position="34"/>
    </location>
</feature>
<reference evidence="3 4" key="1">
    <citation type="submission" date="2015-04" db="EMBL/GenBank/DDBJ databases">
        <title>Complete genome sequence of Schizopora paradoxa KUC8140, a cosmopolitan wood degrader in East Asia.</title>
        <authorList>
            <consortium name="DOE Joint Genome Institute"/>
            <person name="Min B."/>
            <person name="Park H."/>
            <person name="Jang Y."/>
            <person name="Kim J.-J."/>
            <person name="Kim K.H."/>
            <person name="Pangilinan J."/>
            <person name="Lipzen A."/>
            <person name="Riley R."/>
            <person name="Grigoriev I.V."/>
            <person name="Spatafora J.W."/>
            <person name="Choi I.-G."/>
        </authorList>
    </citation>
    <scope>NUCLEOTIDE SEQUENCE [LARGE SCALE GENOMIC DNA]</scope>
    <source>
        <strain evidence="3 4">KUC8140</strain>
    </source>
</reference>
<organism evidence="3 4">
    <name type="scientific">Schizopora paradoxa</name>
    <dbReference type="NCBI Taxonomy" id="27342"/>
    <lineage>
        <taxon>Eukaryota</taxon>
        <taxon>Fungi</taxon>
        <taxon>Dikarya</taxon>
        <taxon>Basidiomycota</taxon>
        <taxon>Agaricomycotina</taxon>
        <taxon>Agaricomycetes</taxon>
        <taxon>Hymenochaetales</taxon>
        <taxon>Schizoporaceae</taxon>
        <taxon>Schizopora</taxon>
    </lineage>
</organism>
<feature type="region of interest" description="Disordered" evidence="2">
    <location>
        <begin position="246"/>
        <end position="270"/>
    </location>
</feature>
<feature type="compositionally biased region" description="Polar residues" evidence="2">
    <location>
        <begin position="676"/>
        <end position="688"/>
    </location>
</feature>
<feature type="compositionally biased region" description="Pro residues" evidence="2">
    <location>
        <begin position="791"/>
        <end position="801"/>
    </location>
</feature>
<dbReference type="PANTHER" id="PTHR46430:SF2">
    <property type="entry name" value="CHITIN SYNTHASE REGULATORY FACTOR 4"/>
    <property type="match status" value="1"/>
</dbReference>
<feature type="compositionally biased region" description="Basic and acidic residues" evidence="2">
    <location>
        <begin position="598"/>
        <end position="609"/>
    </location>
</feature>
<dbReference type="OrthoDB" id="272077at2759"/>
<gene>
    <name evidence="3" type="ORF">SCHPADRAFT_898245</name>
</gene>